<proteinExistence type="predicted"/>
<gene>
    <name evidence="2" type="ORF">SAMN05421688_1746</name>
</gene>
<sequence length="170" mass="19025">MNNGHPLRVAMTWRQGISAPSHVDRNSNQAGHTARSETLENDTTSTNNNRPNPLNEPGRPDAEACRIVLTNQATIDDAVATLSSSETIAVALAFGRADLLPSDYRDFRSAWRRHNTRQRTLMDLAAKARWPGRHERVVCRKTTGNRSNSNCCACAWIARTHQQVIWLPQN</sequence>
<evidence type="ECO:0000313" key="3">
    <source>
        <dbReference type="Proteomes" id="UP000198796"/>
    </source>
</evidence>
<accession>A0A1I0WTD9</accession>
<name>A0A1I0WTD9_9RHOB</name>
<reference evidence="2 3" key="1">
    <citation type="submission" date="2016-10" db="EMBL/GenBank/DDBJ databases">
        <authorList>
            <person name="de Groot N.N."/>
        </authorList>
    </citation>
    <scope>NUCLEOTIDE SEQUENCE [LARGE SCALE GENOMIC DNA]</scope>
    <source>
        <strain evidence="2 3">DSM 29316</strain>
    </source>
</reference>
<evidence type="ECO:0000256" key="1">
    <source>
        <dbReference type="SAM" id="MobiDB-lite"/>
    </source>
</evidence>
<protein>
    <submittedName>
        <fullName evidence="2">Uncharacterized protein</fullName>
    </submittedName>
</protein>
<dbReference type="AlphaFoldDB" id="A0A1I0WTD9"/>
<feature type="region of interest" description="Disordered" evidence="1">
    <location>
        <begin position="18"/>
        <end position="60"/>
    </location>
</feature>
<keyword evidence="3" id="KW-1185">Reference proteome</keyword>
<organism evidence="2 3">
    <name type="scientific">Poseidonocella pacifica</name>
    <dbReference type="NCBI Taxonomy" id="871651"/>
    <lineage>
        <taxon>Bacteria</taxon>
        <taxon>Pseudomonadati</taxon>
        <taxon>Pseudomonadota</taxon>
        <taxon>Alphaproteobacteria</taxon>
        <taxon>Rhodobacterales</taxon>
        <taxon>Roseobacteraceae</taxon>
        <taxon>Poseidonocella</taxon>
    </lineage>
</organism>
<dbReference type="Proteomes" id="UP000198796">
    <property type="component" value="Unassembled WGS sequence"/>
</dbReference>
<feature type="compositionally biased region" description="Polar residues" evidence="1">
    <location>
        <begin position="41"/>
        <end position="52"/>
    </location>
</feature>
<evidence type="ECO:0000313" key="2">
    <source>
        <dbReference type="EMBL" id="SFA91814.1"/>
    </source>
</evidence>
<dbReference type="EMBL" id="FOJU01000002">
    <property type="protein sequence ID" value="SFA91814.1"/>
    <property type="molecule type" value="Genomic_DNA"/>
</dbReference>